<evidence type="ECO:0000256" key="2">
    <source>
        <dbReference type="SAM" id="SignalP"/>
    </source>
</evidence>
<gene>
    <name evidence="4" type="ORF">MNOR_LOCUS20520</name>
</gene>
<proteinExistence type="predicted"/>
<dbReference type="PANTHER" id="PTHR21261:SF2">
    <property type="entry name" value="GH04238P-RELATED"/>
    <property type="match status" value="1"/>
</dbReference>
<dbReference type="Gene3D" id="2.60.40.10">
    <property type="entry name" value="Immunoglobulins"/>
    <property type="match status" value="2"/>
</dbReference>
<dbReference type="SUPFAM" id="SSF48726">
    <property type="entry name" value="Immunoglobulin"/>
    <property type="match status" value="1"/>
</dbReference>
<protein>
    <recommendedName>
        <fullName evidence="3">Ig-like domain-containing protein</fullName>
    </recommendedName>
</protein>
<comment type="caution">
    <text evidence="4">The sequence shown here is derived from an EMBL/GenBank/DDBJ whole genome shotgun (WGS) entry which is preliminary data.</text>
</comment>
<keyword evidence="2" id="KW-0732">Signal</keyword>
<organism evidence="4 5">
    <name type="scientific">Meganyctiphanes norvegica</name>
    <name type="common">Northern krill</name>
    <name type="synonym">Thysanopoda norvegica</name>
    <dbReference type="NCBI Taxonomy" id="48144"/>
    <lineage>
        <taxon>Eukaryota</taxon>
        <taxon>Metazoa</taxon>
        <taxon>Ecdysozoa</taxon>
        <taxon>Arthropoda</taxon>
        <taxon>Crustacea</taxon>
        <taxon>Multicrustacea</taxon>
        <taxon>Malacostraca</taxon>
        <taxon>Eumalacostraca</taxon>
        <taxon>Eucarida</taxon>
        <taxon>Euphausiacea</taxon>
        <taxon>Euphausiidae</taxon>
        <taxon>Meganyctiphanes</taxon>
    </lineage>
</organism>
<name>A0AAV2R7J8_MEGNR</name>
<dbReference type="InterPro" id="IPR036179">
    <property type="entry name" value="Ig-like_dom_sf"/>
</dbReference>
<dbReference type="EMBL" id="CAXKWB010015920">
    <property type="protein sequence ID" value="CAL4114817.1"/>
    <property type="molecule type" value="Genomic_DNA"/>
</dbReference>
<dbReference type="PROSITE" id="PS50835">
    <property type="entry name" value="IG_LIKE"/>
    <property type="match status" value="1"/>
</dbReference>
<feature type="signal peptide" evidence="2">
    <location>
        <begin position="1"/>
        <end position="23"/>
    </location>
</feature>
<evidence type="ECO:0000259" key="3">
    <source>
        <dbReference type="PROSITE" id="PS50835"/>
    </source>
</evidence>
<keyword evidence="5" id="KW-1185">Reference proteome</keyword>
<accession>A0AAV2R7J8</accession>
<dbReference type="PANTHER" id="PTHR21261">
    <property type="entry name" value="BEAT PROTEIN"/>
    <property type="match status" value="1"/>
</dbReference>
<dbReference type="InterPro" id="IPR013783">
    <property type="entry name" value="Ig-like_fold"/>
</dbReference>
<dbReference type="Proteomes" id="UP001497623">
    <property type="component" value="Unassembled WGS sequence"/>
</dbReference>
<evidence type="ECO:0000313" key="4">
    <source>
        <dbReference type="EMBL" id="CAL4114817.1"/>
    </source>
</evidence>
<feature type="domain" description="Ig-like" evidence="3">
    <location>
        <begin position="7"/>
        <end position="142"/>
    </location>
</feature>
<dbReference type="AlphaFoldDB" id="A0AAV2R7J8"/>
<sequence>MHLPRHPYFMVTFMILANTVCHGIIILEEDLETPPEVLKTGSLETLTLDCPFVMEEKDIPEHLTVQWMYNGYDVNIYQWIPITDTKPQSLGPFKDRVNLEYEISSDPMYKHRALSLLNPTTELTGIYTCRVSSFEDDDKYLNRRVIIYSEPSEFKIQTEQINQTNVKITCEADNIFPEPEVYIYKNYNGELVQLEDTAEEKTWKSSNGNEGEGTYTIHAEVTIADEDLTGLTQFGCDLRIPETNVSFTDTLSYEPRITIVSYEDYEPESAPRNDLSGVSPHEAASTRSGSSCRCHFVVLLLFVSVLLATLSL</sequence>
<evidence type="ECO:0000256" key="1">
    <source>
        <dbReference type="SAM" id="MobiDB-lite"/>
    </source>
</evidence>
<reference evidence="4 5" key="1">
    <citation type="submission" date="2024-05" db="EMBL/GenBank/DDBJ databases">
        <authorList>
            <person name="Wallberg A."/>
        </authorList>
    </citation>
    <scope>NUCLEOTIDE SEQUENCE [LARGE SCALE GENOMIC DNA]</scope>
</reference>
<evidence type="ECO:0000313" key="5">
    <source>
        <dbReference type="Proteomes" id="UP001497623"/>
    </source>
</evidence>
<feature type="chain" id="PRO_5043752249" description="Ig-like domain-containing protein" evidence="2">
    <location>
        <begin position="24"/>
        <end position="312"/>
    </location>
</feature>
<dbReference type="InterPro" id="IPR007110">
    <property type="entry name" value="Ig-like_dom"/>
</dbReference>
<feature type="region of interest" description="Disordered" evidence="1">
    <location>
        <begin position="268"/>
        <end position="288"/>
    </location>
</feature>